<dbReference type="CDD" id="cd18828">
    <property type="entry name" value="GH43_BT3675-like"/>
    <property type="match status" value="1"/>
</dbReference>
<dbReference type="GO" id="GO:0004553">
    <property type="term" value="F:hydrolase activity, hydrolyzing O-glycosyl compounds"/>
    <property type="evidence" value="ECO:0007669"/>
    <property type="project" value="InterPro"/>
</dbReference>
<organism evidence="9 10">
    <name type="scientific">Proteiniphilum saccharofermentans</name>
    <dbReference type="NCBI Taxonomy" id="1642647"/>
    <lineage>
        <taxon>Bacteria</taxon>
        <taxon>Pseudomonadati</taxon>
        <taxon>Bacteroidota</taxon>
        <taxon>Bacteroidia</taxon>
        <taxon>Bacteroidales</taxon>
        <taxon>Dysgonomonadaceae</taxon>
        <taxon>Proteiniphilum</taxon>
    </lineage>
</organism>
<dbReference type="CDD" id="cd08983">
    <property type="entry name" value="GH43_Bt3655-like"/>
    <property type="match status" value="1"/>
</dbReference>
<dbReference type="GO" id="GO:0005975">
    <property type="term" value="P:carbohydrate metabolic process"/>
    <property type="evidence" value="ECO:0007669"/>
    <property type="project" value="InterPro"/>
</dbReference>
<evidence type="ECO:0000259" key="7">
    <source>
        <dbReference type="Pfam" id="PF20620"/>
    </source>
</evidence>
<dbReference type="InterPro" id="IPR023296">
    <property type="entry name" value="Glyco_hydro_beta-prop_sf"/>
</dbReference>
<dbReference type="PANTHER" id="PTHR31151:SF0">
    <property type="entry name" value="PROLINE-TRNA LIGASE (DUF1680)"/>
    <property type="match status" value="1"/>
</dbReference>
<feature type="domain" description="Non-reducing end beta-L-arabinofuranosidase-like GH127 catalytic" evidence="5">
    <location>
        <begin position="34"/>
        <end position="415"/>
    </location>
</feature>
<feature type="signal peptide" evidence="4">
    <location>
        <begin position="1"/>
        <end position="21"/>
    </location>
</feature>
<dbReference type="Proteomes" id="UP000187464">
    <property type="component" value="Chromosome I"/>
</dbReference>
<keyword evidence="3" id="KW-0326">Glycosidase</keyword>
<dbReference type="RefSeq" id="WP_083710924.1">
    <property type="nucleotide sequence ID" value="NZ_LT605205.1"/>
</dbReference>
<evidence type="ECO:0000313" key="9">
    <source>
        <dbReference type="EMBL" id="SCD19719.1"/>
    </source>
</evidence>
<sequence length="1398" mass="159549">MNRKKLNWILLCFICFSFANAQVNPQIEYFRLQDVRLLESPFRQAEELNKQYLLEMDADRLLAPFQREAGLPRKADSYTNWENTGLDGHIGGHYLSGLSLMYASTGDEQVKSRLDYMIAELKRCQDANGNGYIGGVPGGKAIWEEVASGNIRAGGFDLNGKWVPLYNIHKTYAGLRDAWLIAGNEEAKEMLIKMTDWAIKLVSNLSEEQLQDMLRSEHGGLNETFADVAAITGDKKYLELAHKFSHQLILDPLIHHQDKLTGMHANTQIPKVLGFKRIADLEGNESWEEAARFFWETVVENRSVSIGGNSVSEHFNPVDDFSRMISSIEGPETCNTYNMLRLTKMLYQTSKDKKYVDYYERALYNHILSTQHPHTGGYVYFTQMRPGHYRVYSQPHTSMWCCVGSGMENHSKYGEMIYARADNELYVNLFIPSSLQWKQQDTEIIQENNFPYEASTQITVNPRKQKQFTLLLRYPEWVNEGTVKIKVNGKSYPVENKNGYIPVDRKWKKGDKVVMEMPMTLKAEQLPDGSGYYSFLYGPIVLAAKTGTEDLAGLFADDSRGGHIAHGKQIPMKNMPLLVGEPDKLTSYLSPVPGKPLTFHLSNLYPEKYAEGMELVPFFSLHESRYIMYWPQATEEEADNIRLEQEKQEAERLKLDAVTIDRVVCGEQQPESDHFIASENSGAGVFEDIRWREANGWFSYKLKNNDRKARHLYVAYFDKDRSRNFEILVNDVRVKGFSLTGNKGDEVQKLIIPIPESISQSETLTVKFLAMPGSMTGKIAEVRALSQSVGEPEYVAYLFAYFTGNKVEEEAVRYAISSNGYNYYTLNNNQPVIDSKKISSTGGVRDPHILRGEDGKTFYMVLTDMTSSTGWDSNRAMVLLKSSDLVNWTSSIINIQQKYEGQGDLKRVWAPQTIYDPEAGKYMVYWSMKHGDGTDIIYYAYANDDFTDLEGEPRPLFLPENGKSCIDGDIVLKDGLFYMFYKTEGHGNGIKLATTRSLTSGQWTEYEDYKQQTPEAVEGSSVFKLIGSDKYILMYDVYMKGAYQFTESTDLMNFRVIDHEISMDFHPRHGSIIPITQKELDALIAKWGKPEKFSVNIPNPVLKGFFADPYALYSNKTNKYYIYPTSDGYNGWSGTYFKTFSSENLSEWKDEGIILDLKKDVSWADRNAWAPCAIEKKTKDGYKYYYYFTAAQKIGVAVANDPAGPFVDSGKPLIDFKPEGVRGGQEIDPDVFCDPVTGKNYLYWGNGYMAVAELNDDMVSIKRNTIKVMTPDNTFREAIHLFYRNGIYYFLWSEDDTRSENYRVRYATSKSPLGPLTIPENNLILSKSPDEGIWGTGHNSTLKIKDKDEWYIVYHRFFRPEGIKWGDAAGYHREVCIDRMEFNEDGSIKPVVPTAVDN</sequence>
<gene>
    <name evidence="9" type="ORF">PSM36_0893</name>
</gene>
<evidence type="ECO:0000256" key="2">
    <source>
        <dbReference type="ARBA" id="ARBA00022801"/>
    </source>
</evidence>
<comment type="similarity">
    <text evidence="1">Belongs to the glycosyl hydrolase 43 family.</text>
</comment>
<feature type="chain" id="PRO_5010382722" evidence="4">
    <location>
        <begin position="22"/>
        <end position="1398"/>
    </location>
</feature>
<dbReference type="Gene3D" id="2.115.10.20">
    <property type="entry name" value="Glycosyl hydrolase domain, family 43"/>
    <property type="match status" value="2"/>
</dbReference>
<keyword evidence="4" id="KW-0732">Signal</keyword>
<feature type="domain" description="DUF4986" evidence="6">
    <location>
        <begin position="547"/>
        <end position="630"/>
    </location>
</feature>
<accession>A0A1R3T0Q1</accession>
<dbReference type="PANTHER" id="PTHR31151">
    <property type="entry name" value="PROLINE-TRNA LIGASE (DUF1680)"/>
    <property type="match status" value="1"/>
</dbReference>
<dbReference type="InterPro" id="IPR049046">
    <property type="entry name" value="Beta-AFase-like_GH127_middle"/>
</dbReference>
<dbReference type="SUPFAM" id="SSF48208">
    <property type="entry name" value="Six-hairpin glycosidases"/>
    <property type="match status" value="1"/>
</dbReference>
<evidence type="ECO:0000259" key="5">
    <source>
        <dbReference type="Pfam" id="PF07944"/>
    </source>
</evidence>
<evidence type="ECO:0000256" key="4">
    <source>
        <dbReference type="SAM" id="SignalP"/>
    </source>
</evidence>
<dbReference type="SUPFAM" id="SSF75005">
    <property type="entry name" value="Arabinanase/levansucrase/invertase"/>
    <property type="match status" value="2"/>
</dbReference>
<dbReference type="Pfam" id="PF20620">
    <property type="entry name" value="DUF6805"/>
    <property type="match status" value="1"/>
</dbReference>
<feature type="domain" description="Non-reducing end beta-L-arabinofuranosidase-like GH127 middle" evidence="8">
    <location>
        <begin position="425"/>
        <end position="519"/>
    </location>
</feature>
<dbReference type="Pfam" id="PF04616">
    <property type="entry name" value="Glyco_hydro_43"/>
    <property type="match status" value="2"/>
</dbReference>
<protein>
    <submittedName>
        <fullName evidence="9">Glycosyl hydrolase family 43</fullName>
    </submittedName>
</protein>
<dbReference type="InterPro" id="IPR006710">
    <property type="entry name" value="Glyco_hydro_43"/>
</dbReference>
<dbReference type="InterPro" id="IPR046544">
    <property type="entry name" value="GH146_SB_dom"/>
</dbReference>
<dbReference type="InterPro" id="IPR032275">
    <property type="entry name" value="DUF4986"/>
</dbReference>
<reference evidence="9 10" key="1">
    <citation type="submission" date="2016-08" db="EMBL/GenBank/DDBJ databases">
        <authorList>
            <person name="Seilhamer J.J."/>
        </authorList>
    </citation>
    <scope>NUCLEOTIDE SEQUENCE [LARGE SCALE GENOMIC DNA]</scope>
    <source>
        <strain evidence="9">M3/6</strain>
    </source>
</reference>
<dbReference type="Pfam" id="PF16375">
    <property type="entry name" value="DUF4986"/>
    <property type="match status" value="1"/>
</dbReference>
<dbReference type="STRING" id="1642647.PSM36_0893"/>
<dbReference type="EMBL" id="LT605205">
    <property type="protein sequence ID" value="SCD19719.1"/>
    <property type="molecule type" value="Genomic_DNA"/>
</dbReference>
<dbReference type="Pfam" id="PF07944">
    <property type="entry name" value="Beta-AFase-like_GH127_cat"/>
    <property type="match status" value="1"/>
</dbReference>
<evidence type="ECO:0000313" key="10">
    <source>
        <dbReference type="Proteomes" id="UP000187464"/>
    </source>
</evidence>
<dbReference type="KEGG" id="psac:PSM36_0893"/>
<keyword evidence="10" id="KW-1185">Reference proteome</keyword>
<name>A0A1R3T0Q1_9BACT</name>
<dbReference type="InterPro" id="IPR008928">
    <property type="entry name" value="6-hairpin_glycosidase_sf"/>
</dbReference>
<evidence type="ECO:0000256" key="1">
    <source>
        <dbReference type="ARBA" id="ARBA00009865"/>
    </source>
</evidence>
<evidence type="ECO:0000259" key="6">
    <source>
        <dbReference type="Pfam" id="PF16375"/>
    </source>
</evidence>
<keyword evidence="2 9" id="KW-0378">Hydrolase</keyword>
<dbReference type="InterPro" id="IPR012878">
    <property type="entry name" value="Beta-AFase-like_GH127_cat"/>
</dbReference>
<dbReference type="Pfam" id="PF20736">
    <property type="entry name" value="Glyco_hydro127M"/>
    <property type="match status" value="1"/>
</dbReference>
<evidence type="ECO:0000256" key="3">
    <source>
        <dbReference type="ARBA" id="ARBA00023295"/>
    </source>
</evidence>
<evidence type="ECO:0000259" key="8">
    <source>
        <dbReference type="Pfam" id="PF20736"/>
    </source>
</evidence>
<feature type="domain" description="Glycoside hydrolase GH146 substrate-binding" evidence="7">
    <location>
        <begin position="654"/>
        <end position="785"/>
    </location>
</feature>
<proteinExistence type="inferred from homology"/>